<keyword evidence="6" id="KW-0813">Transport</keyword>
<evidence type="ECO:0000256" key="1">
    <source>
        <dbReference type="ARBA" id="ARBA00004429"/>
    </source>
</evidence>
<name>A0A6J4U121_9BACT</name>
<keyword evidence="3 6" id="KW-0812">Transmembrane</keyword>
<feature type="transmembrane region" description="Helical" evidence="6">
    <location>
        <begin position="116"/>
        <end position="136"/>
    </location>
</feature>
<evidence type="ECO:0000256" key="4">
    <source>
        <dbReference type="ARBA" id="ARBA00022989"/>
    </source>
</evidence>
<feature type="transmembrane region" description="Helical" evidence="6">
    <location>
        <begin position="322"/>
        <end position="340"/>
    </location>
</feature>
<keyword evidence="6" id="KW-0739">Sodium transport</keyword>
<accession>A0A6J4U121</accession>
<feature type="transmembrane region" description="Helical" evidence="6">
    <location>
        <begin position="426"/>
        <end position="445"/>
    </location>
</feature>
<dbReference type="HAMAP" id="MF_01844">
    <property type="entry name" value="NhaA"/>
    <property type="match status" value="1"/>
</dbReference>
<feature type="transmembrane region" description="Helical" evidence="6">
    <location>
        <begin position="352"/>
        <end position="375"/>
    </location>
</feature>
<gene>
    <name evidence="6" type="primary">nhaA</name>
    <name evidence="7" type="ORF">AVDCRST_MAG59-199</name>
</gene>
<dbReference type="GO" id="GO:0005886">
    <property type="term" value="C:plasma membrane"/>
    <property type="evidence" value="ECO:0007669"/>
    <property type="project" value="UniProtKB-SubCell"/>
</dbReference>
<comment type="function">
    <text evidence="6">Na(+)/H(+) antiporter that extrudes sodium in exchange for external protons.</text>
</comment>
<dbReference type="InterPro" id="IPR004670">
    <property type="entry name" value="NhaA"/>
</dbReference>
<feature type="transmembrane region" description="Helical" evidence="6">
    <location>
        <begin position="142"/>
        <end position="161"/>
    </location>
</feature>
<keyword evidence="6" id="KW-0050">Antiport</keyword>
<dbReference type="AlphaFoldDB" id="A0A6J4U121"/>
<organism evidence="7">
    <name type="scientific">uncultured Thermomicrobiales bacterium</name>
    <dbReference type="NCBI Taxonomy" id="1645740"/>
    <lineage>
        <taxon>Bacteria</taxon>
        <taxon>Pseudomonadati</taxon>
        <taxon>Thermomicrobiota</taxon>
        <taxon>Thermomicrobia</taxon>
        <taxon>Thermomicrobiales</taxon>
        <taxon>environmental samples</taxon>
    </lineage>
</organism>
<dbReference type="Gene3D" id="1.20.1530.10">
    <property type="entry name" value="Na+/H+ antiporter like domain"/>
    <property type="match status" value="1"/>
</dbReference>
<feature type="transmembrane region" description="Helical" evidence="6">
    <location>
        <begin position="25"/>
        <end position="48"/>
    </location>
</feature>
<evidence type="ECO:0000256" key="6">
    <source>
        <dbReference type="HAMAP-Rule" id="MF_01844"/>
    </source>
</evidence>
<comment type="subcellular location">
    <subcellularLocation>
        <location evidence="1">Cell inner membrane</location>
        <topology evidence="1">Multi-pass membrane protein</topology>
    </subcellularLocation>
    <subcellularLocation>
        <location evidence="6">Cell membrane</location>
        <topology evidence="6">Multi-pass membrane protein</topology>
    </subcellularLocation>
</comment>
<comment type="similarity">
    <text evidence="6">Belongs to the NhaA Na(+)/H(+) (TC 2.A.33) antiporter family.</text>
</comment>
<dbReference type="Pfam" id="PF06965">
    <property type="entry name" value="Na_H_antiport_1"/>
    <property type="match status" value="1"/>
</dbReference>
<evidence type="ECO:0000313" key="7">
    <source>
        <dbReference type="EMBL" id="CAA9535505.1"/>
    </source>
</evidence>
<dbReference type="PANTHER" id="PTHR30341:SF0">
    <property type="entry name" value="NA(+)_H(+) ANTIPORTER NHAA"/>
    <property type="match status" value="1"/>
</dbReference>
<dbReference type="NCBIfam" id="TIGR00773">
    <property type="entry name" value="NhaA"/>
    <property type="match status" value="1"/>
</dbReference>
<evidence type="ECO:0000256" key="3">
    <source>
        <dbReference type="ARBA" id="ARBA00022692"/>
    </source>
</evidence>
<sequence>MEDTSPQPERTEASLAERLSFPLRAFIHAEAASGILLLACALVALVWANSPWAAAYDALWATELTLGTVQINLNETLRHWVNDGLMAVFFLVVGLEIKREVLAGELASPRRAALPAVAAVGGAVVPAAIFLLINWGSPGAQAWGVPMATDIAFALGVLALLGSRVPAGLKVFLTALAIVDDILAVLVIAVFYTASVDVGALAGAAVVLALLVAANRLGVRALWVYALLGVALWAAVFASGIHATVAGVLLAFTIPANTRIDPAAFVARGRGLIADFERACAASASASILNDGVRQDALVELEDAVEAAGAPLQRMEQALHPWVAFAIVPIFALANAGVRIEGDLGAAFGNTVTIGVVVGLVVGKQLGVLAAAWLVVRAGLTELPPGVGWRHVYGAGWLAGIGFTMALFVADLAFADAAEAPLLASAKLGILAASVVAGVGGAVVLGRATGRRAG</sequence>
<comment type="catalytic activity">
    <reaction evidence="6">
        <text>Na(+)(in) + 2 H(+)(out) = Na(+)(out) + 2 H(+)(in)</text>
        <dbReference type="Rhea" id="RHEA:29251"/>
        <dbReference type="ChEBI" id="CHEBI:15378"/>
        <dbReference type="ChEBI" id="CHEBI:29101"/>
    </reaction>
</comment>
<keyword evidence="2 6" id="KW-1003">Cell membrane</keyword>
<proteinExistence type="inferred from homology"/>
<dbReference type="InterPro" id="IPR023171">
    <property type="entry name" value="Na/H_antiporter_dom_sf"/>
</dbReference>
<evidence type="ECO:0000256" key="2">
    <source>
        <dbReference type="ARBA" id="ARBA00022475"/>
    </source>
</evidence>
<dbReference type="GO" id="GO:0015385">
    <property type="term" value="F:sodium:proton antiporter activity"/>
    <property type="evidence" value="ECO:0007669"/>
    <property type="project" value="UniProtKB-UniRule"/>
</dbReference>
<keyword evidence="4 6" id="KW-1133">Transmembrane helix</keyword>
<keyword evidence="6" id="KW-0406">Ion transport</keyword>
<keyword evidence="5 6" id="KW-0472">Membrane</keyword>
<feature type="transmembrane region" description="Helical" evidence="6">
    <location>
        <begin position="173"/>
        <end position="192"/>
    </location>
</feature>
<dbReference type="EMBL" id="CADCWF010000011">
    <property type="protein sequence ID" value="CAA9535505.1"/>
    <property type="molecule type" value="Genomic_DNA"/>
</dbReference>
<feature type="transmembrane region" description="Helical" evidence="6">
    <location>
        <begin position="198"/>
        <end position="215"/>
    </location>
</feature>
<dbReference type="GO" id="GO:0006885">
    <property type="term" value="P:regulation of pH"/>
    <property type="evidence" value="ECO:0007669"/>
    <property type="project" value="UniProtKB-UniRule"/>
</dbReference>
<feature type="transmembrane region" description="Helical" evidence="6">
    <location>
        <begin position="222"/>
        <end position="252"/>
    </location>
</feature>
<feature type="transmembrane region" description="Helical" evidence="6">
    <location>
        <begin position="395"/>
        <end position="414"/>
    </location>
</feature>
<dbReference type="PANTHER" id="PTHR30341">
    <property type="entry name" value="SODIUM ION/PROTON ANTIPORTER NHAA-RELATED"/>
    <property type="match status" value="1"/>
</dbReference>
<reference evidence="7" key="1">
    <citation type="submission" date="2020-02" db="EMBL/GenBank/DDBJ databases">
        <authorList>
            <person name="Meier V. D."/>
        </authorList>
    </citation>
    <scope>NUCLEOTIDE SEQUENCE</scope>
    <source>
        <strain evidence="7">AVDCRST_MAG59</strain>
    </source>
</reference>
<protein>
    <recommendedName>
        <fullName evidence="6">Na(+)/H(+) antiporter NhaA</fullName>
    </recommendedName>
    <alternativeName>
        <fullName evidence="6">Sodium/proton antiporter NhaA</fullName>
    </alternativeName>
</protein>
<evidence type="ECO:0000256" key="5">
    <source>
        <dbReference type="ARBA" id="ARBA00023136"/>
    </source>
</evidence>
<keyword evidence="6" id="KW-0915">Sodium</keyword>